<name>A0A6G7PVC0_9BACT</name>
<dbReference type="Pfam" id="PF02537">
    <property type="entry name" value="CRCB"/>
    <property type="match status" value="1"/>
</dbReference>
<dbReference type="GO" id="GO:0046872">
    <property type="term" value="F:metal ion binding"/>
    <property type="evidence" value="ECO:0007669"/>
    <property type="project" value="UniProtKB-KW"/>
</dbReference>
<evidence type="ECO:0000313" key="12">
    <source>
        <dbReference type="EMBL" id="QIJ71506.1"/>
    </source>
</evidence>
<keyword evidence="7 11" id="KW-0472">Membrane</keyword>
<comment type="subcellular location">
    <subcellularLocation>
        <location evidence="1 11">Cell membrane</location>
        <topology evidence="1 11">Multi-pass membrane protein</topology>
    </subcellularLocation>
</comment>
<dbReference type="GO" id="GO:0140114">
    <property type="term" value="P:cellular detoxification of fluoride"/>
    <property type="evidence" value="ECO:0007669"/>
    <property type="project" value="UniProtKB-UniRule"/>
</dbReference>
<dbReference type="PANTHER" id="PTHR28259">
    <property type="entry name" value="FLUORIDE EXPORT PROTEIN 1-RELATED"/>
    <property type="match status" value="1"/>
</dbReference>
<organism evidence="12 13">
    <name type="scientific">Thermosulfuriphilus ammonigenes</name>
    <dbReference type="NCBI Taxonomy" id="1936021"/>
    <lineage>
        <taxon>Bacteria</taxon>
        <taxon>Pseudomonadati</taxon>
        <taxon>Thermodesulfobacteriota</taxon>
        <taxon>Thermodesulfobacteria</taxon>
        <taxon>Thermodesulfobacteriales</taxon>
        <taxon>Thermodesulfobacteriaceae</taxon>
        <taxon>Thermosulfuriphilus</taxon>
    </lineage>
</organism>
<evidence type="ECO:0000256" key="9">
    <source>
        <dbReference type="ARBA" id="ARBA00035120"/>
    </source>
</evidence>
<evidence type="ECO:0000256" key="4">
    <source>
        <dbReference type="ARBA" id="ARBA00022692"/>
    </source>
</evidence>
<evidence type="ECO:0000313" key="13">
    <source>
        <dbReference type="Proteomes" id="UP000502179"/>
    </source>
</evidence>
<evidence type="ECO:0000256" key="7">
    <source>
        <dbReference type="ARBA" id="ARBA00023136"/>
    </source>
</evidence>
<keyword evidence="11" id="KW-0813">Transport</keyword>
<reference evidence="12 13" key="1">
    <citation type="submission" date="2020-02" db="EMBL/GenBank/DDBJ databases">
        <title>Genome analysis of Thermosulfuriphilus ammonigenes ST65T, an anaerobic thermophilic chemolithoautotrophic bacterium isolated from a deep-sea hydrothermal vent.</title>
        <authorList>
            <person name="Slobodkina G."/>
            <person name="Allioux M."/>
            <person name="Merkel A."/>
            <person name="Alain K."/>
            <person name="Jebbar M."/>
            <person name="Slobodkin A."/>
        </authorList>
    </citation>
    <scope>NUCLEOTIDE SEQUENCE [LARGE SCALE GENOMIC DNA]</scope>
    <source>
        <strain evidence="12 13">ST65</strain>
    </source>
</reference>
<evidence type="ECO:0000256" key="1">
    <source>
        <dbReference type="ARBA" id="ARBA00004651"/>
    </source>
</evidence>
<keyword evidence="8 11" id="KW-0407">Ion channel</keyword>
<evidence type="ECO:0000256" key="8">
    <source>
        <dbReference type="ARBA" id="ARBA00023303"/>
    </source>
</evidence>
<dbReference type="NCBIfam" id="TIGR00494">
    <property type="entry name" value="crcB"/>
    <property type="match status" value="1"/>
</dbReference>
<accession>A0A6G7PVC0</accession>
<keyword evidence="5 11" id="KW-1133">Transmembrane helix</keyword>
<dbReference type="Proteomes" id="UP000502179">
    <property type="component" value="Chromosome"/>
</dbReference>
<keyword evidence="11" id="KW-0479">Metal-binding</keyword>
<dbReference type="RefSeq" id="WP_166031725.1">
    <property type="nucleotide sequence ID" value="NZ_CP048877.1"/>
</dbReference>
<evidence type="ECO:0000256" key="6">
    <source>
        <dbReference type="ARBA" id="ARBA00023065"/>
    </source>
</evidence>
<dbReference type="HAMAP" id="MF_00454">
    <property type="entry name" value="FluC"/>
    <property type="match status" value="1"/>
</dbReference>
<keyword evidence="4 11" id="KW-0812">Transmembrane</keyword>
<comment type="activity regulation">
    <text evidence="11">Na(+) is not transported, but it plays an essential structural role and its presence is essential for fluoride channel function.</text>
</comment>
<comment type="similarity">
    <text evidence="9 11">Belongs to the fluoride channel Fluc/FEX (TC 1.A.43) family.</text>
</comment>
<dbReference type="AlphaFoldDB" id="A0A6G7PVC0"/>
<dbReference type="GO" id="GO:0062054">
    <property type="term" value="F:fluoride channel activity"/>
    <property type="evidence" value="ECO:0007669"/>
    <property type="project" value="UniProtKB-UniRule"/>
</dbReference>
<keyword evidence="13" id="KW-1185">Reference proteome</keyword>
<evidence type="ECO:0000256" key="11">
    <source>
        <dbReference type="HAMAP-Rule" id="MF_00454"/>
    </source>
</evidence>
<dbReference type="PANTHER" id="PTHR28259:SF1">
    <property type="entry name" value="FLUORIDE EXPORT PROTEIN 1-RELATED"/>
    <property type="match status" value="1"/>
</dbReference>
<keyword evidence="2 11" id="KW-1003">Cell membrane</keyword>
<feature type="transmembrane region" description="Helical" evidence="11">
    <location>
        <begin position="31"/>
        <end position="53"/>
    </location>
</feature>
<keyword evidence="6 11" id="KW-0406">Ion transport</keyword>
<evidence type="ECO:0000256" key="10">
    <source>
        <dbReference type="ARBA" id="ARBA00035585"/>
    </source>
</evidence>
<evidence type="ECO:0000256" key="2">
    <source>
        <dbReference type="ARBA" id="ARBA00022475"/>
    </source>
</evidence>
<dbReference type="EMBL" id="CP048877">
    <property type="protein sequence ID" value="QIJ71506.1"/>
    <property type="molecule type" value="Genomic_DNA"/>
</dbReference>
<feature type="transmembrane region" description="Helical" evidence="11">
    <location>
        <begin position="101"/>
        <end position="119"/>
    </location>
</feature>
<dbReference type="KEGG" id="tav:G4V39_04090"/>
<evidence type="ECO:0000256" key="3">
    <source>
        <dbReference type="ARBA" id="ARBA00022519"/>
    </source>
</evidence>
<sequence length="122" mass="13013">MKLLIVGLGGALGAILRYLVAGLLSRAFPLFPWGTFVVNVSGSFLLGFSATLMTERLLVSPETRIFITIGLLGAYTTFSTFEYESLSLLENGAHMEAFGNIFGSLVAGLVAVKIGRILAQIL</sequence>
<comment type="catalytic activity">
    <reaction evidence="10">
        <text>fluoride(in) = fluoride(out)</text>
        <dbReference type="Rhea" id="RHEA:76159"/>
        <dbReference type="ChEBI" id="CHEBI:17051"/>
    </reaction>
    <physiologicalReaction direction="left-to-right" evidence="10">
        <dbReference type="Rhea" id="RHEA:76160"/>
    </physiologicalReaction>
</comment>
<feature type="binding site" evidence="11">
    <location>
        <position position="76"/>
    </location>
    <ligand>
        <name>Na(+)</name>
        <dbReference type="ChEBI" id="CHEBI:29101"/>
        <note>structural</note>
    </ligand>
</feature>
<feature type="transmembrane region" description="Helical" evidence="11">
    <location>
        <begin position="65"/>
        <end position="81"/>
    </location>
</feature>
<gene>
    <name evidence="11 12" type="primary">crcB</name>
    <name evidence="11" type="synonym">fluC</name>
    <name evidence="12" type="ORF">G4V39_04090</name>
</gene>
<evidence type="ECO:0000256" key="5">
    <source>
        <dbReference type="ARBA" id="ARBA00022989"/>
    </source>
</evidence>
<keyword evidence="11" id="KW-0915">Sodium</keyword>
<protein>
    <recommendedName>
        <fullName evidence="11">Fluoride-specific ion channel FluC</fullName>
    </recommendedName>
</protein>
<comment type="function">
    <text evidence="11">Fluoride-specific ion channel. Important for reducing fluoride concentration in the cell, thus reducing its toxicity.</text>
</comment>
<keyword evidence="3" id="KW-0997">Cell inner membrane</keyword>
<dbReference type="GO" id="GO:0005886">
    <property type="term" value="C:plasma membrane"/>
    <property type="evidence" value="ECO:0007669"/>
    <property type="project" value="UniProtKB-SubCell"/>
</dbReference>
<dbReference type="InterPro" id="IPR003691">
    <property type="entry name" value="FluC"/>
</dbReference>
<proteinExistence type="inferred from homology"/>
<feature type="binding site" evidence="11">
    <location>
        <position position="73"/>
    </location>
    <ligand>
        <name>Na(+)</name>
        <dbReference type="ChEBI" id="CHEBI:29101"/>
        <note>structural</note>
    </ligand>
</feature>